<reference evidence="2 3" key="1">
    <citation type="submission" date="2019-04" db="EMBL/GenBank/DDBJ databases">
        <title>Step-wise assembly of the neonatal virome modulated by breast feeding.</title>
        <authorList>
            <person name="Liang G."/>
            <person name="Bushman F."/>
        </authorList>
    </citation>
    <scope>NUCLEOTIDE SEQUENCE [LARGE SCALE GENOMIC DNA]</scope>
    <source>
        <strain evidence="2 3">E3404</strain>
    </source>
</reference>
<dbReference type="InterPro" id="IPR008840">
    <property type="entry name" value="Sipho_Gp157"/>
</dbReference>
<dbReference type="Proteomes" id="UP000439965">
    <property type="component" value="Unassembled WGS sequence"/>
</dbReference>
<protein>
    <recommendedName>
        <fullName evidence="4">Siphovirus Gp157 family protein</fullName>
    </recommendedName>
</protein>
<evidence type="ECO:0008006" key="4">
    <source>
        <dbReference type="Google" id="ProtNLM"/>
    </source>
</evidence>
<name>A0A6I4XLQ8_ENTGA</name>
<dbReference type="AlphaFoldDB" id="A0A6I4XLQ8"/>
<keyword evidence="1" id="KW-0175">Coiled coil</keyword>
<comment type="caution">
    <text evidence="2">The sequence shown here is derived from an EMBL/GenBank/DDBJ whole genome shotgun (WGS) entry which is preliminary data.</text>
</comment>
<feature type="coiled-coil region" evidence="1">
    <location>
        <begin position="3"/>
        <end position="30"/>
    </location>
</feature>
<accession>A0A6I4XLQ8</accession>
<organism evidence="2 3">
    <name type="scientific">Enterococcus gallinarum</name>
    <dbReference type="NCBI Taxonomy" id="1353"/>
    <lineage>
        <taxon>Bacteria</taxon>
        <taxon>Bacillati</taxon>
        <taxon>Bacillota</taxon>
        <taxon>Bacilli</taxon>
        <taxon>Lactobacillales</taxon>
        <taxon>Enterococcaceae</taxon>
        <taxon>Enterococcus</taxon>
    </lineage>
</organism>
<evidence type="ECO:0000256" key="1">
    <source>
        <dbReference type="SAM" id="Coils"/>
    </source>
</evidence>
<evidence type="ECO:0000313" key="2">
    <source>
        <dbReference type="EMBL" id="MXS27686.1"/>
    </source>
</evidence>
<dbReference type="Pfam" id="PF05565">
    <property type="entry name" value="Sipho_Gp157"/>
    <property type="match status" value="1"/>
</dbReference>
<evidence type="ECO:0000313" key="3">
    <source>
        <dbReference type="Proteomes" id="UP000439965"/>
    </source>
</evidence>
<dbReference type="EMBL" id="WVTI01000126">
    <property type="protein sequence ID" value="MXS27686.1"/>
    <property type="molecule type" value="Genomic_DNA"/>
</dbReference>
<sequence length="114" mass="12886">KVVKELESNISIVEKEIKRLQSRKTTLSNNVKNLKGYLQDEMEKVGKTKIKGELFNVGIQNNPVSVNIIDEKLIPIGFLIPQPPKVDKTALKEELKHGEIKGAELVQTKSLRIR</sequence>
<feature type="non-terminal residue" evidence="2">
    <location>
        <position position="1"/>
    </location>
</feature>
<gene>
    <name evidence="2" type="ORF">GTI89_16690</name>
</gene>
<dbReference type="RefSeq" id="WP_160806334.1">
    <property type="nucleotide sequence ID" value="NZ_WVTI01000126.1"/>
</dbReference>
<proteinExistence type="predicted"/>